<sequence>MIDDLRYFIARILLQIVHILRLILPSLRHWFNQKKGPGFVELRTWKVPEFPARHMFSFPRGERAKLLKRNAAAGHRLGNGDGHSRLGYLGVYPGVWDGRSFDTIETAEKPGPSSVVGVAKVSKYGFGVGRSCSRCHVACCGRDVHDAACVESKLPGSSRVRHPWQEIDNIEKEAVLLNWLPIRVQRDVNQAGGGCAFRSGHQELRCQNFYEDVDLLEC</sequence>
<organism evidence="1 2">
    <name type="scientific">Roridomyces roridus</name>
    <dbReference type="NCBI Taxonomy" id="1738132"/>
    <lineage>
        <taxon>Eukaryota</taxon>
        <taxon>Fungi</taxon>
        <taxon>Dikarya</taxon>
        <taxon>Basidiomycota</taxon>
        <taxon>Agaricomycotina</taxon>
        <taxon>Agaricomycetes</taxon>
        <taxon>Agaricomycetidae</taxon>
        <taxon>Agaricales</taxon>
        <taxon>Marasmiineae</taxon>
        <taxon>Mycenaceae</taxon>
        <taxon>Roridomyces</taxon>
    </lineage>
</organism>
<dbReference type="Proteomes" id="UP001221142">
    <property type="component" value="Unassembled WGS sequence"/>
</dbReference>
<dbReference type="AlphaFoldDB" id="A0AAD7BRT3"/>
<reference evidence="1" key="1">
    <citation type="submission" date="2023-03" db="EMBL/GenBank/DDBJ databases">
        <title>Massive genome expansion in bonnet fungi (Mycena s.s.) driven by repeated elements and novel gene families across ecological guilds.</title>
        <authorList>
            <consortium name="Lawrence Berkeley National Laboratory"/>
            <person name="Harder C.B."/>
            <person name="Miyauchi S."/>
            <person name="Viragh M."/>
            <person name="Kuo A."/>
            <person name="Thoen E."/>
            <person name="Andreopoulos B."/>
            <person name="Lu D."/>
            <person name="Skrede I."/>
            <person name="Drula E."/>
            <person name="Henrissat B."/>
            <person name="Morin E."/>
            <person name="Kohler A."/>
            <person name="Barry K."/>
            <person name="LaButti K."/>
            <person name="Morin E."/>
            <person name="Salamov A."/>
            <person name="Lipzen A."/>
            <person name="Mereny Z."/>
            <person name="Hegedus B."/>
            <person name="Baldrian P."/>
            <person name="Stursova M."/>
            <person name="Weitz H."/>
            <person name="Taylor A."/>
            <person name="Grigoriev I.V."/>
            <person name="Nagy L.G."/>
            <person name="Martin F."/>
            <person name="Kauserud H."/>
        </authorList>
    </citation>
    <scope>NUCLEOTIDE SEQUENCE</scope>
    <source>
        <strain evidence="1">9284</strain>
    </source>
</reference>
<accession>A0AAD7BRT3</accession>
<keyword evidence="2" id="KW-1185">Reference proteome</keyword>
<evidence type="ECO:0000313" key="2">
    <source>
        <dbReference type="Proteomes" id="UP001221142"/>
    </source>
</evidence>
<proteinExistence type="predicted"/>
<gene>
    <name evidence="1" type="ORF">FB45DRAFT_867851</name>
</gene>
<protein>
    <submittedName>
        <fullName evidence="1">Uncharacterized protein</fullName>
    </submittedName>
</protein>
<evidence type="ECO:0000313" key="1">
    <source>
        <dbReference type="EMBL" id="KAJ7628879.1"/>
    </source>
</evidence>
<name>A0AAD7BRT3_9AGAR</name>
<comment type="caution">
    <text evidence="1">The sequence shown here is derived from an EMBL/GenBank/DDBJ whole genome shotgun (WGS) entry which is preliminary data.</text>
</comment>
<dbReference type="EMBL" id="JARKIF010000010">
    <property type="protein sequence ID" value="KAJ7628879.1"/>
    <property type="molecule type" value="Genomic_DNA"/>
</dbReference>